<organism evidence="6">
    <name type="scientific">marine sediment metagenome</name>
    <dbReference type="NCBI Taxonomy" id="412755"/>
    <lineage>
        <taxon>unclassified sequences</taxon>
        <taxon>metagenomes</taxon>
        <taxon>ecological metagenomes</taxon>
    </lineage>
</organism>
<evidence type="ECO:0000256" key="1">
    <source>
        <dbReference type="ARBA" id="ARBA00022741"/>
    </source>
</evidence>
<evidence type="ECO:0000256" key="2">
    <source>
        <dbReference type="ARBA" id="ARBA00022917"/>
    </source>
</evidence>
<dbReference type="GO" id="GO:0032790">
    <property type="term" value="P:ribosome disassembly"/>
    <property type="evidence" value="ECO:0007669"/>
    <property type="project" value="TreeGrafter"/>
</dbReference>
<dbReference type="SUPFAM" id="SSF54980">
    <property type="entry name" value="EF-G C-terminal domain-like"/>
    <property type="match status" value="1"/>
</dbReference>
<evidence type="ECO:0000259" key="4">
    <source>
        <dbReference type="Pfam" id="PF14492"/>
    </source>
</evidence>
<dbReference type="InterPro" id="IPR053905">
    <property type="entry name" value="EF-G-like_DII"/>
</dbReference>
<dbReference type="FunFam" id="2.40.30.10:FF:000006">
    <property type="entry name" value="Elongation factor G"/>
    <property type="match status" value="1"/>
</dbReference>
<evidence type="ECO:0008006" key="7">
    <source>
        <dbReference type="Google" id="ProtNLM"/>
    </source>
</evidence>
<dbReference type="SUPFAM" id="SSF50447">
    <property type="entry name" value="Translation proteins"/>
    <property type="match status" value="1"/>
</dbReference>
<sequence length="199" mass="21713">KLAVRRVTLATKAVPALCGSALKNKGIQPLLNAIIDYLPSPLDMPSVRAVDVKTGIEVPRPAKDAAPFSALAFKVVSDPFVGRLVYLRVYSGRMRAGAHVFNSTRGQRERIGRLLLMHANRREEIDIADTGAIVATLGLKTTFTGDTLCDAASQVLLESIRFPEPVISVAIEPKTRVDQDKMVEALHRLADEDPTFKIN</sequence>
<gene>
    <name evidence="6" type="ORF">S03H2_65846</name>
</gene>
<evidence type="ECO:0000256" key="3">
    <source>
        <dbReference type="ARBA" id="ARBA00023134"/>
    </source>
</evidence>
<keyword evidence="1" id="KW-0547">Nucleotide-binding</keyword>
<dbReference type="Gene3D" id="2.40.30.10">
    <property type="entry name" value="Translation factors"/>
    <property type="match status" value="1"/>
</dbReference>
<proteinExistence type="predicted"/>
<accession>X1K473</accession>
<dbReference type="GO" id="GO:0006412">
    <property type="term" value="P:translation"/>
    <property type="evidence" value="ECO:0007669"/>
    <property type="project" value="UniProtKB-KW"/>
</dbReference>
<reference evidence="6" key="1">
    <citation type="journal article" date="2014" name="Front. Microbiol.">
        <title>High frequency of phylogenetically diverse reductive dehalogenase-homologous genes in deep subseafloor sedimentary metagenomes.</title>
        <authorList>
            <person name="Kawai M."/>
            <person name="Futagami T."/>
            <person name="Toyoda A."/>
            <person name="Takaki Y."/>
            <person name="Nishi S."/>
            <person name="Hori S."/>
            <person name="Arai W."/>
            <person name="Tsubouchi T."/>
            <person name="Morono Y."/>
            <person name="Uchiyama I."/>
            <person name="Ito T."/>
            <person name="Fujiyama A."/>
            <person name="Inagaki F."/>
            <person name="Takami H."/>
        </authorList>
    </citation>
    <scope>NUCLEOTIDE SEQUENCE</scope>
    <source>
        <strain evidence="6">Expedition CK06-06</strain>
    </source>
</reference>
<evidence type="ECO:0000259" key="5">
    <source>
        <dbReference type="Pfam" id="PF22042"/>
    </source>
</evidence>
<keyword evidence="3" id="KW-0342">GTP-binding</keyword>
<dbReference type="Gene3D" id="3.30.70.870">
    <property type="entry name" value="Elongation Factor G (Translational Gtpase), domain 3"/>
    <property type="match status" value="1"/>
</dbReference>
<dbReference type="InterPro" id="IPR009000">
    <property type="entry name" value="Transl_B-barrel_sf"/>
</dbReference>
<dbReference type="EMBL" id="BARU01042931">
    <property type="protein sequence ID" value="GAH76858.1"/>
    <property type="molecule type" value="Genomic_DNA"/>
</dbReference>
<dbReference type="Gene3D" id="3.40.50.300">
    <property type="entry name" value="P-loop containing nucleotide triphosphate hydrolases"/>
    <property type="match status" value="1"/>
</dbReference>
<feature type="non-terminal residue" evidence="6">
    <location>
        <position position="1"/>
    </location>
</feature>
<dbReference type="CDD" id="cd04088">
    <property type="entry name" value="EFG_mtEFG_II"/>
    <property type="match status" value="1"/>
</dbReference>
<feature type="domain" description="Elongation Factor G" evidence="4">
    <location>
        <begin position="162"/>
        <end position="198"/>
    </location>
</feature>
<dbReference type="PANTHER" id="PTHR43261">
    <property type="entry name" value="TRANSLATION ELONGATION FACTOR G-RELATED"/>
    <property type="match status" value="1"/>
</dbReference>
<dbReference type="Pfam" id="PF22042">
    <property type="entry name" value="EF-G_D2"/>
    <property type="match status" value="1"/>
</dbReference>
<feature type="domain" description="Elongation factor G-like" evidence="5">
    <location>
        <begin position="67"/>
        <end position="150"/>
    </location>
</feature>
<dbReference type="InterPro" id="IPR035647">
    <property type="entry name" value="EFG_III/V"/>
</dbReference>
<evidence type="ECO:0000313" key="6">
    <source>
        <dbReference type="EMBL" id="GAH76858.1"/>
    </source>
</evidence>
<dbReference type="InterPro" id="IPR027417">
    <property type="entry name" value="P-loop_NTPase"/>
</dbReference>
<name>X1K473_9ZZZZ</name>
<dbReference type="GO" id="GO:0005525">
    <property type="term" value="F:GTP binding"/>
    <property type="evidence" value="ECO:0007669"/>
    <property type="project" value="UniProtKB-KW"/>
</dbReference>
<comment type="caution">
    <text evidence="6">The sequence shown here is derived from an EMBL/GenBank/DDBJ whole genome shotgun (WGS) entry which is preliminary data.</text>
</comment>
<keyword evidence="2" id="KW-0648">Protein biosynthesis</keyword>
<dbReference type="InterPro" id="IPR041095">
    <property type="entry name" value="EFG_II"/>
</dbReference>
<dbReference type="PANTHER" id="PTHR43261:SF1">
    <property type="entry name" value="RIBOSOME-RELEASING FACTOR 2, MITOCHONDRIAL"/>
    <property type="match status" value="1"/>
</dbReference>
<dbReference type="Pfam" id="PF14492">
    <property type="entry name" value="EFG_III"/>
    <property type="match status" value="1"/>
</dbReference>
<dbReference type="AlphaFoldDB" id="X1K473"/>
<protein>
    <recommendedName>
        <fullName evidence="7">Elongation factor G</fullName>
    </recommendedName>
</protein>
<feature type="non-terminal residue" evidence="6">
    <location>
        <position position="199"/>
    </location>
</feature>